<sequence>MKIFISSLIGGFEPFRAAAREAVVQLGHEPVMAEDFPPQPNSPQVACLAGLRQAALVLLVMGERYGYAGRSGISPTHEEYREARGRIPVAAFVQQGVTPEPEQKAFIDEVQGWEGGLFRGAFKTPDELRALVTRAIHEWQLANAARPMDEAELQARALAQLPVKRNGYSSYHRGQGKPLVVSLAFGPRQTILRPAEVENPELIDNLTQESLFGRARIFDRKRGTEHALEGDALVLTQGDGFARFRVSPTGDMLFHLPLAEGPHGMVVIEENVRTTLAGAMAFAVQVLERIDSTQRLTHLVPAVTLAETEHVVWRTQAEQDQSPNSYPMGLGGYGQDKVPAILSPAAKPRAALSLDQGHMVDDLVVTLRRIWKDRG</sequence>
<name>A0A7W6FXE8_9HYPH</name>
<dbReference type="Pfam" id="PF13271">
    <property type="entry name" value="DUF4062"/>
    <property type="match status" value="1"/>
</dbReference>
<organism evidence="2 3">
    <name type="scientific">Aureimonas phyllosphaerae</name>
    <dbReference type="NCBI Taxonomy" id="1166078"/>
    <lineage>
        <taxon>Bacteria</taxon>
        <taxon>Pseudomonadati</taxon>
        <taxon>Pseudomonadota</taxon>
        <taxon>Alphaproteobacteria</taxon>
        <taxon>Hyphomicrobiales</taxon>
        <taxon>Aurantimonadaceae</taxon>
        <taxon>Aureimonas</taxon>
    </lineage>
</organism>
<protein>
    <recommendedName>
        <fullName evidence="1">DUF4062 domain-containing protein</fullName>
    </recommendedName>
</protein>
<accession>A0A7W6FXE8</accession>
<evidence type="ECO:0000313" key="3">
    <source>
        <dbReference type="Proteomes" id="UP000531216"/>
    </source>
</evidence>
<dbReference type="InterPro" id="IPR025139">
    <property type="entry name" value="DUF4062"/>
</dbReference>
<evidence type="ECO:0000259" key="1">
    <source>
        <dbReference type="Pfam" id="PF13271"/>
    </source>
</evidence>
<gene>
    <name evidence="2" type="ORF">GGR05_004212</name>
</gene>
<dbReference type="EMBL" id="JACIDO010000016">
    <property type="protein sequence ID" value="MBB3938042.1"/>
    <property type="molecule type" value="Genomic_DNA"/>
</dbReference>
<evidence type="ECO:0000313" key="2">
    <source>
        <dbReference type="EMBL" id="MBB3938042.1"/>
    </source>
</evidence>
<feature type="domain" description="DUF4062" evidence="1">
    <location>
        <begin position="2"/>
        <end position="83"/>
    </location>
</feature>
<dbReference type="OrthoDB" id="5951860at2"/>
<keyword evidence="3" id="KW-1185">Reference proteome</keyword>
<dbReference type="AlphaFoldDB" id="A0A7W6FXE8"/>
<proteinExistence type="predicted"/>
<comment type="caution">
    <text evidence="2">The sequence shown here is derived from an EMBL/GenBank/DDBJ whole genome shotgun (WGS) entry which is preliminary data.</text>
</comment>
<reference evidence="2 3" key="1">
    <citation type="submission" date="2020-08" db="EMBL/GenBank/DDBJ databases">
        <title>Genomic Encyclopedia of Type Strains, Phase IV (KMG-IV): sequencing the most valuable type-strain genomes for metagenomic binning, comparative biology and taxonomic classification.</title>
        <authorList>
            <person name="Goeker M."/>
        </authorList>
    </citation>
    <scope>NUCLEOTIDE SEQUENCE [LARGE SCALE GENOMIC DNA]</scope>
    <source>
        <strain evidence="2 3">DSM 25024</strain>
    </source>
</reference>
<dbReference type="Proteomes" id="UP000531216">
    <property type="component" value="Unassembled WGS sequence"/>
</dbReference>
<dbReference type="RefSeq" id="WP_090966238.1">
    <property type="nucleotide sequence ID" value="NZ_FOOA01000026.1"/>
</dbReference>